<proteinExistence type="inferred from homology"/>
<dbReference type="EMBL" id="CP029210">
    <property type="protein sequence ID" value="AWI52561.1"/>
    <property type="molecule type" value="Genomic_DNA"/>
</dbReference>
<dbReference type="OrthoDB" id="5296936at2"/>
<organism evidence="6 7">
    <name type="scientific">Aquabacterium olei</name>
    <dbReference type="NCBI Taxonomy" id="1296669"/>
    <lineage>
        <taxon>Bacteria</taxon>
        <taxon>Pseudomonadati</taxon>
        <taxon>Pseudomonadota</taxon>
        <taxon>Betaproteobacteria</taxon>
        <taxon>Burkholderiales</taxon>
        <taxon>Aquabacterium</taxon>
    </lineage>
</organism>
<sequence>MSSLVWSDALSLAMPVMDDTHREFVDLLAEVQAADDAALLARWQTLIDHTIDHFGQEDRWMEATGFAPGSCHMTQHAVVLKVLKEGAELGAQGNLAPIRQMAHELTIWFPHHAQTMDAGLALHLKSVGYDPVTGQIAQPEALPEQAISGCGGSCGGHGSNDAEAAKEEESQQAA</sequence>
<dbReference type="PANTHER" id="PTHR37164:SF1">
    <property type="entry name" value="BACTERIOHEMERYTHRIN"/>
    <property type="match status" value="1"/>
</dbReference>
<dbReference type="NCBIfam" id="TIGR02481">
    <property type="entry name" value="hemeryth_dom"/>
    <property type="match status" value="1"/>
</dbReference>
<dbReference type="RefSeq" id="WP_109034757.1">
    <property type="nucleotide sequence ID" value="NZ_CP029210.1"/>
</dbReference>
<reference evidence="6 7" key="1">
    <citation type="submission" date="2018-05" db="EMBL/GenBank/DDBJ databases">
        <title>complete genome sequence of Aquabacterium olei NBRC 110486.</title>
        <authorList>
            <person name="Tang B."/>
            <person name="Chang J."/>
            <person name="Zhang L."/>
            <person name="Yang H."/>
        </authorList>
    </citation>
    <scope>NUCLEOTIDE SEQUENCE [LARGE SCALE GENOMIC DNA]</scope>
    <source>
        <strain evidence="6 7">NBRC 110486</strain>
    </source>
</reference>
<dbReference type="InterPro" id="IPR050669">
    <property type="entry name" value="Hemerythrin"/>
</dbReference>
<dbReference type="CDD" id="cd12107">
    <property type="entry name" value="Hemerythrin"/>
    <property type="match status" value="1"/>
</dbReference>
<dbReference type="KEGG" id="aon:DEH84_03335"/>
<dbReference type="Proteomes" id="UP000244892">
    <property type="component" value="Chromosome"/>
</dbReference>
<dbReference type="InterPro" id="IPR012312">
    <property type="entry name" value="Hemerythrin-like"/>
</dbReference>
<dbReference type="Pfam" id="PF01814">
    <property type="entry name" value="Hemerythrin"/>
    <property type="match status" value="1"/>
</dbReference>
<feature type="domain" description="Hemerythrin-like" evidence="5">
    <location>
        <begin position="16"/>
        <end position="120"/>
    </location>
</feature>
<dbReference type="Gene3D" id="1.20.120.50">
    <property type="entry name" value="Hemerythrin-like"/>
    <property type="match status" value="1"/>
</dbReference>
<dbReference type="GO" id="GO:0046872">
    <property type="term" value="F:metal ion binding"/>
    <property type="evidence" value="ECO:0007669"/>
    <property type="project" value="UniProtKB-KW"/>
</dbReference>
<dbReference type="InterPro" id="IPR035938">
    <property type="entry name" value="Hemerythrin-like_sf"/>
</dbReference>
<accession>A0A2U8FNC8</accession>
<evidence type="ECO:0000256" key="4">
    <source>
        <dbReference type="SAM" id="MobiDB-lite"/>
    </source>
</evidence>
<keyword evidence="3" id="KW-0408">Iron</keyword>
<dbReference type="PANTHER" id="PTHR37164">
    <property type="entry name" value="BACTERIOHEMERYTHRIN"/>
    <property type="match status" value="1"/>
</dbReference>
<evidence type="ECO:0000256" key="2">
    <source>
        <dbReference type="ARBA" id="ARBA00022723"/>
    </source>
</evidence>
<evidence type="ECO:0000313" key="6">
    <source>
        <dbReference type="EMBL" id="AWI52561.1"/>
    </source>
</evidence>
<evidence type="ECO:0000313" key="7">
    <source>
        <dbReference type="Proteomes" id="UP000244892"/>
    </source>
</evidence>
<dbReference type="SUPFAM" id="SSF47188">
    <property type="entry name" value="Hemerythrin-like"/>
    <property type="match status" value="1"/>
</dbReference>
<feature type="region of interest" description="Disordered" evidence="4">
    <location>
        <begin position="147"/>
        <end position="174"/>
    </location>
</feature>
<evidence type="ECO:0000256" key="1">
    <source>
        <dbReference type="ARBA" id="ARBA00010587"/>
    </source>
</evidence>
<gene>
    <name evidence="6" type="ORF">DEH84_03335</name>
</gene>
<evidence type="ECO:0000256" key="3">
    <source>
        <dbReference type="ARBA" id="ARBA00023004"/>
    </source>
</evidence>
<feature type="compositionally biased region" description="Basic and acidic residues" evidence="4">
    <location>
        <begin position="163"/>
        <end position="174"/>
    </location>
</feature>
<dbReference type="InterPro" id="IPR012827">
    <property type="entry name" value="Hemerythrin_metal-bd"/>
</dbReference>
<comment type="similarity">
    <text evidence="1">Belongs to the hemerythrin family.</text>
</comment>
<keyword evidence="7" id="KW-1185">Reference proteome</keyword>
<evidence type="ECO:0000259" key="5">
    <source>
        <dbReference type="Pfam" id="PF01814"/>
    </source>
</evidence>
<keyword evidence="2" id="KW-0479">Metal-binding</keyword>
<dbReference type="AlphaFoldDB" id="A0A2U8FNC8"/>
<name>A0A2U8FNC8_9BURK</name>
<feature type="compositionally biased region" description="Gly residues" evidence="4">
    <location>
        <begin position="149"/>
        <end position="158"/>
    </location>
</feature>
<protein>
    <submittedName>
        <fullName evidence="6">Hemerythrin</fullName>
    </submittedName>
</protein>